<gene>
    <name evidence="2" type="ORF">KY084_05465</name>
</gene>
<evidence type="ECO:0000313" key="3">
    <source>
        <dbReference type="Proteomes" id="UP001197214"/>
    </source>
</evidence>
<dbReference type="EMBL" id="JAHWZX010000004">
    <property type="protein sequence ID" value="MBW4330320.1"/>
    <property type="molecule type" value="Genomic_DNA"/>
</dbReference>
<evidence type="ECO:0000256" key="1">
    <source>
        <dbReference type="PIRNR" id="PIRNR002786"/>
    </source>
</evidence>
<sequence length="284" mass="30544">MILVNVLLFVAIASGLVLLMINREELALDHALRSSEAARALAVARGGEMSAVVALRRDLIDAPGIDYAGEPWGALQERDARIDGGTFDLSIADAQGRFNINNVREHDASDLVLFRRIALAAGLNETQALAAAQLVREYGPVSDLRPIRLTGIDPAVADRLETMVTALPGKHDINLNTATPELMALLFHDPATVDRLLSIRRQRGYLTKEDFSDAGLPPQPGTGFTSDVFWVHSGVTLGGTRQEEAALIVRDTDAKGVPHAAAVERWRNAAIPPEVPDFPAPAGQ</sequence>
<organism evidence="2 3">
    <name type="scientific">Stakelama flava</name>
    <dbReference type="NCBI Taxonomy" id="2860338"/>
    <lineage>
        <taxon>Bacteria</taxon>
        <taxon>Pseudomonadati</taxon>
        <taxon>Pseudomonadota</taxon>
        <taxon>Alphaproteobacteria</taxon>
        <taxon>Sphingomonadales</taxon>
        <taxon>Sphingomonadaceae</taxon>
        <taxon>Stakelama</taxon>
    </lineage>
</organism>
<evidence type="ECO:0000313" key="2">
    <source>
        <dbReference type="EMBL" id="MBW4330320.1"/>
    </source>
</evidence>
<accession>A0ABS6XJE2</accession>
<dbReference type="InterPro" id="IPR005628">
    <property type="entry name" value="GspK"/>
</dbReference>
<keyword evidence="1" id="KW-0472">Membrane</keyword>
<name>A0ABS6XJE2_9SPHN</name>
<keyword evidence="1" id="KW-0997">Cell inner membrane</keyword>
<protein>
    <recommendedName>
        <fullName evidence="1">Type II secretion system protein K</fullName>
    </recommendedName>
</protein>
<comment type="subcellular location">
    <subcellularLocation>
        <location evidence="1">Cell inner membrane</location>
    </subcellularLocation>
</comment>
<keyword evidence="1" id="KW-0813">Transport</keyword>
<keyword evidence="3" id="KW-1185">Reference proteome</keyword>
<comment type="caution">
    <text evidence="2">The sequence shown here is derived from an EMBL/GenBank/DDBJ whole genome shotgun (WGS) entry which is preliminary data.</text>
</comment>
<keyword evidence="1" id="KW-1003">Cell membrane</keyword>
<comment type="similarity">
    <text evidence="1">Belongs to the GSP K family.</text>
</comment>
<reference evidence="2 3" key="1">
    <citation type="submission" date="2021-07" db="EMBL/GenBank/DDBJ databases">
        <title>Stakelama flava sp. nov., a novel endophytic bacterium isolated from branch of Kandelia candel.</title>
        <authorList>
            <person name="Tuo L."/>
        </authorList>
    </citation>
    <scope>NUCLEOTIDE SEQUENCE [LARGE SCALE GENOMIC DNA]</scope>
    <source>
        <strain evidence="2 3">CBK3Z-3</strain>
    </source>
</reference>
<proteinExistence type="inferred from homology"/>
<dbReference type="Proteomes" id="UP001197214">
    <property type="component" value="Unassembled WGS sequence"/>
</dbReference>
<dbReference type="RefSeq" id="WP_219237442.1">
    <property type="nucleotide sequence ID" value="NZ_JAHWZX010000004.1"/>
</dbReference>
<dbReference type="PIRSF" id="PIRSF002786">
    <property type="entry name" value="XcpX"/>
    <property type="match status" value="1"/>
</dbReference>